<dbReference type="GeneID" id="30000489"/>
<organism evidence="1">
    <name type="scientific">Izziella formosana</name>
    <dbReference type="NCBI Taxonomy" id="1653389"/>
    <lineage>
        <taxon>Eukaryota</taxon>
        <taxon>Rhodophyta</taxon>
        <taxon>Florideophyceae</taxon>
        <taxon>Nemaliophycidae</taxon>
        <taxon>Nemaliales</taxon>
        <taxon>Liagoraceae</taxon>
        <taxon>Izziella</taxon>
    </lineage>
</organism>
<proteinExistence type="predicted"/>
<gene>
    <name evidence="1" type="primary">ycf55</name>
    <name evidence="1" type="ORF">J0158_24</name>
</gene>
<dbReference type="InterPro" id="IPR022552">
    <property type="entry name" value="UPF_Ycf55"/>
</dbReference>
<keyword evidence="1" id="KW-0150">Chloroplast</keyword>
<reference evidence="1" key="1">
    <citation type="submission" date="2016-10" db="EMBL/GenBank/DDBJ databases">
        <title>Chloroplast genomes as a tool to resolve red algal phylogenies: a case study in the Nemaliales.</title>
        <authorList>
            <person name="Costa J.F."/>
            <person name="Lin S.M."/>
            <person name="Macaya E.C."/>
            <person name="Fernandez-Garcia C."/>
            <person name="Verbruggen H."/>
        </authorList>
    </citation>
    <scope>NUCLEOTIDE SEQUENCE</scope>
    <source>
        <strain evidence="1">J.0158</strain>
    </source>
</reference>
<dbReference type="InterPro" id="IPR017077">
    <property type="entry name" value="Uncharacterised_Ycf55_algae"/>
</dbReference>
<dbReference type="EMBL" id="LT622868">
    <property type="protein sequence ID" value="SCW22285.1"/>
    <property type="molecule type" value="Genomic_DNA"/>
</dbReference>
<accession>A0A1G4NUI7</accession>
<dbReference type="Pfam" id="PF12452">
    <property type="entry name" value="DUF3685"/>
    <property type="match status" value="1"/>
</dbReference>
<dbReference type="RefSeq" id="YP_009314031.1">
    <property type="nucleotide sequence ID" value="NC_031660.1"/>
</dbReference>
<protein>
    <submittedName>
        <fullName evidence="1">Uncharacterized protein</fullName>
    </submittedName>
</protein>
<dbReference type="AlphaFoldDB" id="A0A1G4NUI7"/>
<reference evidence="1" key="2">
    <citation type="submission" date="2016-10" db="EMBL/GenBank/DDBJ databases">
        <authorList>
            <person name="de Groot N.N."/>
        </authorList>
    </citation>
    <scope>NUCLEOTIDE SEQUENCE</scope>
    <source>
        <strain evidence="1">J.0158</strain>
    </source>
</reference>
<evidence type="ECO:0000313" key="1">
    <source>
        <dbReference type="EMBL" id="SCW22285.1"/>
    </source>
</evidence>
<sequence>MITYWPSQQGTQLNQQVSCLFKKLYVKLNYNLYNKTSQILSIDIIDSCVKKELFKIILLELEILVLDIIELDVTVNDLGLLNKRILIDLINKSLSNFQQILDIEISPSHIGLSFESMSYKRLVLEHRLLLQNLLVYLIFGSSGDLTKAYLFPNDKIPVQHVEILLDNLIIKVADLIFYLIINSDGSMIDLFYFLKVNKICRNTYASARSIATFKNNLVWNNYLCYYLQQPRIVYNNRYQVWIFSTKGLHCQYIYAYRENDLELLEGFQVLIIILLELQDFILPKIQSVFLLIGKVWIYIFRYAVTNSFKIILKSIAIVTKAK</sequence>
<dbReference type="PIRSF" id="PIRSF036962">
    <property type="entry name" value="UCP036962_SignTr_Ycf55"/>
    <property type="match status" value="1"/>
</dbReference>
<geneLocation type="chloroplast" evidence="1"/>
<keyword evidence="1" id="KW-0934">Plastid</keyword>
<name>A0A1G4NUI7_9FLOR</name>